<organism evidence="1">
    <name type="scientific">Rhizophora mucronata</name>
    <name type="common">Asiatic mangrove</name>
    <dbReference type="NCBI Taxonomy" id="61149"/>
    <lineage>
        <taxon>Eukaryota</taxon>
        <taxon>Viridiplantae</taxon>
        <taxon>Streptophyta</taxon>
        <taxon>Embryophyta</taxon>
        <taxon>Tracheophyta</taxon>
        <taxon>Spermatophyta</taxon>
        <taxon>Magnoliopsida</taxon>
        <taxon>eudicotyledons</taxon>
        <taxon>Gunneridae</taxon>
        <taxon>Pentapetalae</taxon>
        <taxon>rosids</taxon>
        <taxon>fabids</taxon>
        <taxon>Malpighiales</taxon>
        <taxon>Rhizophoraceae</taxon>
        <taxon>Rhizophora</taxon>
    </lineage>
</organism>
<protein>
    <submittedName>
        <fullName evidence="1">Uncharacterized protein</fullName>
    </submittedName>
</protein>
<name>A0A2P2JMN3_RHIMU</name>
<proteinExistence type="predicted"/>
<evidence type="ECO:0000313" key="1">
    <source>
        <dbReference type="EMBL" id="MBW94723.1"/>
    </source>
</evidence>
<sequence length="8" mass="999">MFRESRSS</sequence>
<dbReference type="EMBL" id="GGEC01014240">
    <property type="protein sequence ID" value="MBW94723.1"/>
    <property type="molecule type" value="Transcribed_RNA"/>
</dbReference>
<reference evidence="1" key="1">
    <citation type="submission" date="2018-02" db="EMBL/GenBank/DDBJ databases">
        <title>Rhizophora mucronata_Transcriptome.</title>
        <authorList>
            <person name="Meera S.P."/>
            <person name="Sreeshan A."/>
            <person name="Augustine A."/>
        </authorList>
    </citation>
    <scope>NUCLEOTIDE SEQUENCE</scope>
    <source>
        <tissue evidence="1">Leaf</tissue>
    </source>
</reference>
<accession>A0A2P2JMN3</accession>